<keyword evidence="1" id="KW-0812">Transmembrane</keyword>
<dbReference type="AlphaFoldDB" id="A0A0K2TIC7"/>
<evidence type="ECO:0000256" key="1">
    <source>
        <dbReference type="SAM" id="Phobius"/>
    </source>
</evidence>
<keyword evidence="1" id="KW-0472">Membrane</keyword>
<feature type="non-terminal residue" evidence="2">
    <location>
        <position position="1"/>
    </location>
</feature>
<proteinExistence type="predicted"/>
<sequence length="68" mass="8476">LIDNSFKRYIYIYTIHQILIYYIIHVCIFACLLPFLNCLIFYRLYKLNVFLHHYSNVKKNAYIEKFYN</sequence>
<name>A0A0K2TIC7_LEPSM</name>
<organism evidence="2">
    <name type="scientific">Lepeophtheirus salmonis</name>
    <name type="common">Salmon louse</name>
    <name type="synonym">Caligus salmonis</name>
    <dbReference type="NCBI Taxonomy" id="72036"/>
    <lineage>
        <taxon>Eukaryota</taxon>
        <taxon>Metazoa</taxon>
        <taxon>Ecdysozoa</taxon>
        <taxon>Arthropoda</taxon>
        <taxon>Crustacea</taxon>
        <taxon>Multicrustacea</taxon>
        <taxon>Hexanauplia</taxon>
        <taxon>Copepoda</taxon>
        <taxon>Siphonostomatoida</taxon>
        <taxon>Caligidae</taxon>
        <taxon>Lepeophtheirus</taxon>
    </lineage>
</organism>
<evidence type="ECO:0000313" key="2">
    <source>
        <dbReference type="EMBL" id="CDW25803.1"/>
    </source>
</evidence>
<dbReference type="EMBL" id="HACA01008442">
    <property type="protein sequence ID" value="CDW25803.1"/>
    <property type="molecule type" value="Transcribed_RNA"/>
</dbReference>
<feature type="transmembrane region" description="Helical" evidence="1">
    <location>
        <begin position="20"/>
        <end position="42"/>
    </location>
</feature>
<reference evidence="2" key="1">
    <citation type="submission" date="2014-05" db="EMBL/GenBank/DDBJ databases">
        <authorList>
            <person name="Chronopoulou M."/>
        </authorList>
    </citation>
    <scope>NUCLEOTIDE SEQUENCE</scope>
    <source>
        <tissue evidence="2">Whole organism</tissue>
    </source>
</reference>
<protein>
    <submittedName>
        <fullName evidence="2">Uncharacterized protein</fullName>
    </submittedName>
</protein>
<accession>A0A0K2TIC7</accession>
<keyword evidence="1" id="KW-1133">Transmembrane helix</keyword>